<evidence type="ECO:0000256" key="1">
    <source>
        <dbReference type="PROSITE-ProRule" id="PRU00339"/>
    </source>
</evidence>
<feature type="region of interest" description="Disordered" evidence="2">
    <location>
        <begin position="612"/>
        <end position="791"/>
    </location>
</feature>
<dbReference type="Pfam" id="PF12862">
    <property type="entry name" value="ANAPC5"/>
    <property type="match status" value="1"/>
</dbReference>
<dbReference type="SUPFAM" id="SSF52317">
    <property type="entry name" value="Class I glutamine amidotransferase-like"/>
    <property type="match status" value="1"/>
</dbReference>
<name>A0A388K8Q9_CHABU</name>
<dbReference type="AlphaFoldDB" id="A0A388K8Q9"/>
<keyword evidence="1" id="KW-0802">TPR repeat</keyword>
<protein>
    <recommendedName>
        <fullName evidence="3">Anaphase-promoting complex subunit 5 domain-containing protein</fullName>
    </recommendedName>
</protein>
<dbReference type="GO" id="GO:0005634">
    <property type="term" value="C:nucleus"/>
    <property type="evidence" value="ECO:0007669"/>
    <property type="project" value="InterPro"/>
</dbReference>
<dbReference type="InterPro" id="IPR019734">
    <property type="entry name" value="TPR_rpt"/>
</dbReference>
<dbReference type="GO" id="GO:0009933">
    <property type="term" value="P:meristem structural organization"/>
    <property type="evidence" value="ECO:0007669"/>
    <property type="project" value="InterPro"/>
</dbReference>
<feature type="repeat" description="TPR" evidence="1">
    <location>
        <begin position="173"/>
        <end position="206"/>
    </location>
</feature>
<feature type="compositionally biased region" description="Polar residues" evidence="2">
    <location>
        <begin position="765"/>
        <end position="774"/>
    </location>
</feature>
<proteinExistence type="predicted"/>
<reference evidence="4 5" key="1">
    <citation type="journal article" date="2018" name="Cell">
        <title>The Chara Genome: Secondary Complexity and Implications for Plant Terrestrialization.</title>
        <authorList>
            <person name="Nishiyama T."/>
            <person name="Sakayama H."/>
            <person name="Vries J.D."/>
            <person name="Buschmann H."/>
            <person name="Saint-Marcoux D."/>
            <person name="Ullrich K.K."/>
            <person name="Haas F.B."/>
            <person name="Vanderstraeten L."/>
            <person name="Becker D."/>
            <person name="Lang D."/>
            <person name="Vosolsobe S."/>
            <person name="Rombauts S."/>
            <person name="Wilhelmsson P.K.I."/>
            <person name="Janitza P."/>
            <person name="Kern R."/>
            <person name="Heyl A."/>
            <person name="Rumpler F."/>
            <person name="Villalobos L.I.A.C."/>
            <person name="Clay J.M."/>
            <person name="Skokan R."/>
            <person name="Toyoda A."/>
            <person name="Suzuki Y."/>
            <person name="Kagoshima H."/>
            <person name="Schijlen E."/>
            <person name="Tajeshwar N."/>
            <person name="Catarino B."/>
            <person name="Hetherington A.J."/>
            <person name="Saltykova A."/>
            <person name="Bonnot C."/>
            <person name="Breuninger H."/>
            <person name="Symeonidi A."/>
            <person name="Radhakrishnan G.V."/>
            <person name="Van Nieuwerburgh F."/>
            <person name="Deforce D."/>
            <person name="Chang C."/>
            <person name="Karol K.G."/>
            <person name="Hedrich R."/>
            <person name="Ulvskov P."/>
            <person name="Glockner G."/>
            <person name="Delwiche C.F."/>
            <person name="Petrasek J."/>
            <person name="Van de Peer Y."/>
            <person name="Friml J."/>
            <person name="Beilby M."/>
            <person name="Dolan L."/>
            <person name="Kohara Y."/>
            <person name="Sugano S."/>
            <person name="Fujiyama A."/>
            <person name="Delaux P.-M."/>
            <person name="Quint M."/>
            <person name="TheiBen G."/>
            <person name="Hagemann M."/>
            <person name="Harholt J."/>
            <person name="Dunand C."/>
            <person name="Zachgo S."/>
            <person name="Langdale J."/>
            <person name="Maumus F."/>
            <person name="Straeten D.V.D."/>
            <person name="Gould S.B."/>
            <person name="Rensing S.A."/>
        </authorList>
    </citation>
    <scope>NUCLEOTIDE SEQUENCE [LARGE SCALE GENOMIC DNA]</scope>
    <source>
        <strain evidence="4 5">S276</strain>
    </source>
</reference>
<dbReference type="InterPro" id="IPR029062">
    <property type="entry name" value="Class_I_gatase-like"/>
</dbReference>
<dbReference type="Gramene" id="GBG66438">
    <property type="protein sequence ID" value="GBG66438"/>
    <property type="gene ID" value="CBR_g61481"/>
</dbReference>
<evidence type="ECO:0000313" key="4">
    <source>
        <dbReference type="EMBL" id="GBG66438.1"/>
    </source>
</evidence>
<dbReference type="PROSITE" id="PS50005">
    <property type="entry name" value="TPR"/>
    <property type="match status" value="1"/>
</dbReference>
<dbReference type="GO" id="GO:0072423">
    <property type="term" value="P:response to DNA damage checkpoint signaling"/>
    <property type="evidence" value="ECO:0007669"/>
    <property type="project" value="InterPro"/>
</dbReference>
<keyword evidence="5" id="KW-1185">Reference proteome</keyword>
<dbReference type="STRING" id="69332.A0A388K8Q9"/>
<dbReference type="InterPro" id="IPR026000">
    <property type="entry name" value="Apc5_dom"/>
</dbReference>
<dbReference type="Gene3D" id="1.25.40.10">
    <property type="entry name" value="Tetratricopeptide repeat domain"/>
    <property type="match status" value="1"/>
</dbReference>
<feature type="compositionally biased region" description="Basic residues" evidence="2">
    <location>
        <begin position="659"/>
        <end position="676"/>
    </location>
</feature>
<dbReference type="SUPFAM" id="SSF48452">
    <property type="entry name" value="TPR-like"/>
    <property type="match status" value="2"/>
</dbReference>
<dbReference type="Proteomes" id="UP000265515">
    <property type="component" value="Unassembled WGS sequence"/>
</dbReference>
<feature type="compositionally biased region" description="Low complexity" evidence="2">
    <location>
        <begin position="755"/>
        <end position="764"/>
    </location>
</feature>
<evidence type="ECO:0000259" key="3">
    <source>
        <dbReference type="Pfam" id="PF12862"/>
    </source>
</evidence>
<evidence type="ECO:0000256" key="2">
    <source>
        <dbReference type="SAM" id="MobiDB-lite"/>
    </source>
</evidence>
<dbReference type="Gene3D" id="3.40.50.880">
    <property type="match status" value="1"/>
</dbReference>
<dbReference type="Pfam" id="PF13176">
    <property type="entry name" value="TPR_7"/>
    <property type="match status" value="1"/>
</dbReference>
<dbReference type="PROSITE" id="PS51273">
    <property type="entry name" value="GATASE_TYPE_1"/>
    <property type="match status" value="1"/>
</dbReference>
<dbReference type="InterPro" id="IPR044227">
    <property type="entry name" value="TONSOKU"/>
</dbReference>
<dbReference type="InterPro" id="IPR011990">
    <property type="entry name" value="TPR-like_helical_dom_sf"/>
</dbReference>
<evidence type="ECO:0000313" key="5">
    <source>
        <dbReference type="Proteomes" id="UP000265515"/>
    </source>
</evidence>
<sequence>MGEINFALEEYQEALQWQYKHYELADHLGDVEEKERALTQLGRTHLELYESHRDEAEGVEYLESADVFFTRSLTLCKDHIEDDRDEHLGNAYNNLGLVELLKGNLQKAKQLLNKALVHCSACSTRPNAMEPLSRVFNSLGQLYAAEGNHEMALDSMRNDKAICKQIGHVQGEAKACLNIGQLHCEFDHFDEAIASFEEALLLARSLRDETFLIKSVEEDLKLALLLKKGEEDLKAGQAELANLEKMRPDEARWGGGGGGGGGRGVDVNSVQCERKLLLKLVTCAENLERWEQMKALASKLVDLERAVGDKSGLCDGLSLLGIAYEELGSYKEAVKCHKDTLWLARQIGSIEVLGRALGGVTGRAEVGWEMGVREVSLEGVNLEGKPYAKGLPRVIRIFEVHQDQVTTIPPGAELLGSSGRTPVEMFAVGNHVLAIQGHPEFSKEIVEKFIQLRVEAGIVPVMEIRVGKNRLGGTSGVGFTAVMSRRPSDSYRAVNKMWNSRCFVVKAKIPEKAFPDCIAAPNGFSYSDYVDALWVIVEIAEGRELETRARIRRRGNTMELLLRRFVADHQFLRSALRGIAVVLSHGADLGTPTQRRLVVLLDSVKKLHLRRKKAARRKVNREESVPETQPGGGLSEIEDDEVLDAGGSTTTAARDRAYLRRKRQVGRQGQKPRRAKKAADVVYGSAVRNKRRPSVPSRTEAVDHESDHESDPYAFETADEHGDKENVVAGQRQNAKEKEGRVQQSTPRRNDKQARGSSGRTSTSPTFNSHSTGLESCPLKRRRGFQSTPGQ</sequence>
<feature type="compositionally biased region" description="Basic and acidic residues" evidence="2">
    <location>
        <begin position="700"/>
        <end position="711"/>
    </location>
</feature>
<feature type="domain" description="Anaphase-promoting complex subunit 5" evidence="3">
    <location>
        <begin position="174"/>
        <end position="212"/>
    </location>
</feature>
<accession>A0A388K8Q9</accession>
<gene>
    <name evidence="4" type="ORF">CBR_g61481</name>
</gene>
<dbReference type="PANTHER" id="PTHR47684">
    <property type="entry name" value="PROTEIN TONSOKU"/>
    <property type="match status" value="1"/>
</dbReference>
<dbReference type="SMART" id="SM00028">
    <property type="entry name" value="TPR"/>
    <property type="match status" value="4"/>
</dbReference>
<dbReference type="EMBL" id="BFEA01000074">
    <property type="protein sequence ID" value="GBG66438.1"/>
    <property type="molecule type" value="Genomic_DNA"/>
</dbReference>
<organism evidence="4 5">
    <name type="scientific">Chara braunii</name>
    <name type="common">Braun's stonewort</name>
    <dbReference type="NCBI Taxonomy" id="69332"/>
    <lineage>
        <taxon>Eukaryota</taxon>
        <taxon>Viridiplantae</taxon>
        <taxon>Streptophyta</taxon>
        <taxon>Charophyceae</taxon>
        <taxon>Charales</taxon>
        <taxon>Characeae</taxon>
        <taxon>Chara</taxon>
    </lineage>
</organism>
<dbReference type="Pfam" id="PF13181">
    <property type="entry name" value="TPR_8"/>
    <property type="match status" value="1"/>
</dbReference>
<dbReference type="OrthoDB" id="92161at2759"/>
<comment type="caution">
    <text evidence="4">The sequence shown here is derived from an EMBL/GenBank/DDBJ whole genome shotgun (WGS) entry which is preliminary data.</text>
</comment>
<dbReference type="GO" id="GO:0040029">
    <property type="term" value="P:epigenetic regulation of gene expression"/>
    <property type="evidence" value="ECO:0007669"/>
    <property type="project" value="InterPro"/>
</dbReference>
<dbReference type="PANTHER" id="PTHR47684:SF1">
    <property type="entry name" value="PROTEIN TONSOKU"/>
    <property type="match status" value="1"/>
</dbReference>